<evidence type="ECO:0000313" key="1">
    <source>
        <dbReference type="EMBL" id="RCW62927.1"/>
    </source>
</evidence>
<dbReference type="AlphaFoldDB" id="A0A368X913"/>
<dbReference type="Proteomes" id="UP000253647">
    <property type="component" value="Unassembled WGS sequence"/>
</dbReference>
<sequence>MASARLNCRINGKYPALRDHLKQYGHAAGERLKTLATIGAVFGSGCDDIPIGRNGGGSADGEVLRLNIRLSSAFGELADRLDEGTTRSGSLVRFAAVGLGLVTGSIEVNLKGDHVALNQKTEPSEAVTDSASNSSDWIRLAGGLLQDNTMWQ</sequence>
<reference evidence="1 2" key="1">
    <citation type="submission" date="2018-07" db="EMBL/GenBank/DDBJ databases">
        <title>Freshwater and sediment microbial communities from various areas in North America, analyzing microbe dynamics in response to fracking.</title>
        <authorList>
            <person name="Lamendella R."/>
        </authorList>
    </citation>
    <scope>NUCLEOTIDE SEQUENCE [LARGE SCALE GENOMIC DNA]</scope>
    <source>
        <strain evidence="1 2">105B</strain>
    </source>
</reference>
<gene>
    <name evidence="1" type="ORF">DET61_12049</name>
</gene>
<evidence type="ECO:0000313" key="2">
    <source>
        <dbReference type="Proteomes" id="UP000253647"/>
    </source>
</evidence>
<protein>
    <submittedName>
        <fullName evidence="1">Uncharacterized protein</fullName>
    </submittedName>
</protein>
<comment type="caution">
    <text evidence="1">The sequence shown here is derived from an EMBL/GenBank/DDBJ whole genome shotgun (WGS) entry which is preliminary data.</text>
</comment>
<dbReference type="EMBL" id="QPJI01000020">
    <property type="protein sequence ID" value="RCW62927.1"/>
    <property type="molecule type" value="Genomic_DNA"/>
</dbReference>
<name>A0A368X913_MARNT</name>
<organism evidence="1 2">
    <name type="scientific">Marinobacter nauticus</name>
    <name type="common">Marinobacter hydrocarbonoclasticus</name>
    <name type="synonym">Marinobacter aquaeolei</name>
    <dbReference type="NCBI Taxonomy" id="2743"/>
    <lineage>
        <taxon>Bacteria</taxon>
        <taxon>Pseudomonadati</taxon>
        <taxon>Pseudomonadota</taxon>
        <taxon>Gammaproteobacteria</taxon>
        <taxon>Pseudomonadales</taxon>
        <taxon>Marinobacteraceae</taxon>
        <taxon>Marinobacter</taxon>
    </lineage>
</organism>
<accession>A0A368X913</accession>
<proteinExistence type="predicted"/>
<dbReference type="RefSeq" id="WP_114435409.1">
    <property type="nucleotide sequence ID" value="NZ_QPJI01000020.1"/>
</dbReference>